<evidence type="ECO:0000313" key="18">
    <source>
        <dbReference type="Ensembl" id="ENSSANP00000001820.1"/>
    </source>
</evidence>
<evidence type="ECO:0000259" key="17">
    <source>
        <dbReference type="PROSITE" id="PS50287"/>
    </source>
</evidence>
<dbReference type="PANTHER" id="PTHR45817">
    <property type="entry name" value="LYSYL OXIDASE-LIKE-RELATED"/>
    <property type="match status" value="1"/>
</dbReference>
<dbReference type="InterPro" id="IPR001695">
    <property type="entry name" value="Lysyl_oxidase"/>
</dbReference>
<comment type="subcellular location">
    <subcellularLocation>
        <location evidence="2 16">Secreted</location>
        <location evidence="2 16">Extracellular space</location>
    </subcellularLocation>
</comment>
<evidence type="ECO:0000256" key="4">
    <source>
        <dbReference type="ARBA" id="ARBA00022477"/>
    </source>
</evidence>
<sequence>MYTLSFSFSCSLHLSHFLAMLRGGLWDMVIAMLLWGVWLPSCLSQTTSPSQDGKIKFRLAGYPRKHNEGRVEVFYNGEWGTICDDDFTLANAHVLCRHLGFVEALSWSHSAKYGPGTGKIWLDNVMCGGSENSIEKCVSRGWGNSDCTHQEDAGVVCKDERLPGFADSNIIESQVRLKGGAKTGEGRVEVLKGSEWGTVCDDHWNLQSASVVCREVGFGTAKEALTGARMGQGMGPIYMNEVQCRGDEKSLWDCPHKSITAEDCKHMEDASVICNIPYMGFEKSIRLTGGRTQLEGRVELLLSTGSGVRDWGLVCGDGWTSREAMVVCRQLGLGHASSGLRETWYWDSSNVTEMVLSGVKCKGNEMTLTDCQHHSVVSCKRAGAQFSAGIICSDTASDLVLNAPLVEQTVYIEDRPLHLLYCAAEENCLAKSAAQANWPYGHRRLLRFSSEIHNIGKADFRPRLGRHSWVWHECHRHYHSMDIFTYYDLLSLNGTKVADGHKASFCLEDTECHEGVLKHYECANFGEQGITVGCWDLYRHDIDCQWIDITDVIPGNYILQVIINPNFEVAESDFTNNAMRCNCKYDGNRVWLHKCHLGETGCCSLGPSDLPDSIKHLMGMK</sequence>
<comment type="cofactor">
    <cofactor evidence="1 16">
        <name>Cu cation</name>
        <dbReference type="ChEBI" id="CHEBI:23378"/>
    </cofactor>
</comment>
<dbReference type="Pfam" id="PF01186">
    <property type="entry name" value="Lysyl_oxidase"/>
    <property type="match status" value="1"/>
</dbReference>
<dbReference type="SMART" id="SM00202">
    <property type="entry name" value="SR"/>
    <property type="match status" value="3"/>
</dbReference>
<feature type="domain" description="SRCR" evidence="17">
    <location>
        <begin position="285"/>
        <end position="393"/>
    </location>
</feature>
<feature type="disulfide bond" evidence="15">
    <location>
        <begin position="83"/>
        <end position="147"/>
    </location>
</feature>
<evidence type="ECO:0000256" key="9">
    <source>
        <dbReference type="ARBA" id="ARBA00022772"/>
    </source>
</evidence>
<evidence type="ECO:0000256" key="15">
    <source>
        <dbReference type="PROSITE-ProRule" id="PRU00196"/>
    </source>
</evidence>
<feature type="disulfide bond" evidence="15">
    <location>
        <begin position="315"/>
        <end position="379"/>
    </location>
</feature>
<dbReference type="InterPro" id="IPR001190">
    <property type="entry name" value="SRCR"/>
</dbReference>
<dbReference type="GO" id="GO:0005615">
    <property type="term" value="C:extracellular space"/>
    <property type="evidence" value="ECO:0007669"/>
    <property type="project" value="UniProtKB-UniRule"/>
</dbReference>
<comment type="caution">
    <text evidence="15">Lacks conserved residue(s) required for the propagation of feature annotation.</text>
</comment>
<keyword evidence="8" id="KW-0677">Repeat</keyword>
<dbReference type="PRINTS" id="PR00258">
    <property type="entry name" value="SPERACTRCPTR"/>
</dbReference>
<dbReference type="InterPro" id="IPR050912">
    <property type="entry name" value="LOX-like_protein"/>
</dbReference>
<feature type="disulfide bond" evidence="15">
    <location>
        <begin position="361"/>
        <end position="371"/>
    </location>
</feature>
<feature type="disulfide bond" evidence="15">
    <location>
        <begin position="213"/>
        <end position="274"/>
    </location>
</feature>
<evidence type="ECO:0000256" key="13">
    <source>
        <dbReference type="ARBA" id="ARBA00023180"/>
    </source>
</evidence>
<comment type="function">
    <text evidence="16">Mediates the post-translational oxidative deamination of lysine residues on target proteins leading to the formation of deaminated lysine (allysine).</text>
</comment>
<keyword evidence="5 16" id="KW-0964">Secreted</keyword>
<dbReference type="Ensembl" id="ENSSANT00000001967.1">
    <property type="protein sequence ID" value="ENSSANP00000001820.1"/>
    <property type="gene ID" value="ENSSANG00000000933.1"/>
</dbReference>
<evidence type="ECO:0000256" key="12">
    <source>
        <dbReference type="ARBA" id="ARBA00023157"/>
    </source>
</evidence>
<dbReference type="PROSITE" id="PS50287">
    <property type="entry name" value="SRCR_2"/>
    <property type="match status" value="3"/>
</dbReference>
<dbReference type="SUPFAM" id="SSF56487">
    <property type="entry name" value="SRCR-like"/>
    <property type="match status" value="3"/>
</dbReference>
<comment type="similarity">
    <text evidence="3 16">Belongs to the lysyl oxidase family.</text>
</comment>
<evidence type="ECO:0000256" key="3">
    <source>
        <dbReference type="ARBA" id="ARBA00007492"/>
    </source>
</evidence>
<dbReference type="InterPro" id="IPR019828">
    <property type="entry name" value="Lysyl_oxidase_CS"/>
</dbReference>
<feature type="disulfide bond" evidence="15">
    <location>
        <begin position="200"/>
        <end position="264"/>
    </location>
</feature>
<keyword evidence="10 16" id="KW-0560">Oxidoreductase</keyword>
<proteinExistence type="inferred from homology"/>
<keyword evidence="12 15" id="KW-1015">Disulfide bond</keyword>
<feature type="disulfide bond" evidence="15">
    <location>
        <begin position="96"/>
        <end position="157"/>
    </location>
</feature>
<dbReference type="GO" id="GO:0005507">
    <property type="term" value="F:copper ion binding"/>
    <property type="evidence" value="ECO:0007669"/>
    <property type="project" value="UniProtKB-UniRule"/>
</dbReference>
<feature type="domain" description="SRCR" evidence="17">
    <location>
        <begin position="175"/>
        <end position="275"/>
    </location>
</feature>
<dbReference type="FunFam" id="3.10.250.10:FF:000008">
    <property type="entry name" value="Lysyl oxidase homolog 2"/>
    <property type="match status" value="1"/>
</dbReference>
<dbReference type="GO" id="GO:0030199">
    <property type="term" value="P:collagen fibril organization"/>
    <property type="evidence" value="ECO:0007669"/>
    <property type="project" value="TreeGrafter"/>
</dbReference>
<dbReference type="Gene3D" id="3.10.250.10">
    <property type="entry name" value="SRCR-like domain"/>
    <property type="match status" value="3"/>
</dbReference>
<comment type="PTM">
    <text evidence="16">The lysine tyrosylquinone cross-link (LTQ) is generated by condensation of the epsilon-amino group of a lysine with a topaquinone produced by oxidation of tyrosine.</text>
</comment>
<evidence type="ECO:0000256" key="2">
    <source>
        <dbReference type="ARBA" id="ARBA00004239"/>
    </source>
</evidence>
<dbReference type="GO" id="GO:0016020">
    <property type="term" value="C:membrane"/>
    <property type="evidence" value="ECO:0007669"/>
    <property type="project" value="InterPro"/>
</dbReference>
<evidence type="ECO:0000313" key="19">
    <source>
        <dbReference type="Proteomes" id="UP000472260"/>
    </source>
</evidence>
<reference evidence="18" key="1">
    <citation type="submission" date="2025-08" db="UniProtKB">
        <authorList>
            <consortium name="Ensembl"/>
        </authorList>
    </citation>
    <scope>IDENTIFICATION</scope>
</reference>
<dbReference type="PROSITE" id="PS00926">
    <property type="entry name" value="LYSYL_OXIDASE"/>
    <property type="match status" value="1"/>
</dbReference>
<evidence type="ECO:0000256" key="8">
    <source>
        <dbReference type="ARBA" id="ARBA00022737"/>
    </source>
</evidence>
<evidence type="ECO:0000256" key="5">
    <source>
        <dbReference type="ARBA" id="ARBA00022525"/>
    </source>
</evidence>
<gene>
    <name evidence="18" type="primary">loxl3a</name>
</gene>
<keyword evidence="7" id="KW-0732">Signal</keyword>
<feature type="disulfide bond" evidence="15">
    <location>
        <begin position="127"/>
        <end position="137"/>
    </location>
</feature>
<dbReference type="PANTHER" id="PTHR45817:SF2">
    <property type="entry name" value="LYSYL OXIDASE HOMOLOG 3"/>
    <property type="match status" value="1"/>
</dbReference>
<keyword evidence="11 16" id="KW-0186">Copper</keyword>
<dbReference type="EC" id="1.4.3.13" evidence="16"/>
<keyword evidence="4 16" id="KW-0886">LTQ</keyword>
<evidence type="ECO:0000256" key="10">
    <source>
        <dbReference type="ARBA" id="ARBA00023002"/>
    </source>
</evidence>
<comment type="catalytic activity">
    <reaction evidence="14 16">
        <text>L-lysyl-[protein] + O2 + H2O = (S)-2-amino-6-oxohexanoyl-[protein] + H2O2 + NH4(+)</text>
        <dbReference type="Rhea" id="RHEA:24544"/>
        <dbReference type="Rhea" id="RHEA-COMP:9752"/>
        <dbReference type="Rhea" id="RHEA-COMP:12448"/>
        <dbReference type="ChEBI" id="CHEBI:15377"/>
        <dbReference type="ChEBI" id="CHEBI:15379"/>
        <dbReference type="ChEBI" id="CHEBI:16240"/>
        <dbReference type="ChEBI" id="CHEBI:28938"/>
        <dbReference type="ChEBI" id="CHEBI:29969"/>
        <dbReference type="ChEBI" id="CHEBI:131803"/>
        <dbReference type="EC" id="1.4.3.13"/>
    </reaction>
</comment>
<keyword evidence="13" id="KW-0325">Glycoprotein</keyword>
<evidence type="ECO:0000256" key="16">
    <source>
        <dbReference type="RuleBase" id="RU367046"/>
    </source>
</evidence>
<evidence type="ECO:0000256" key="7">
    <source>
        <dbReference type="ARBA" id="ARBA00022729"/>
    </source>
</evidence>
<dbReference type="PROSITE" id="PS00420">
    <property type="entry name" value="SRCR_1"/>
    <property type="match status" value="1"/>
</dbReference>
<dbReference type="GO" id="GO:0004720">
    <property type="term" value="F:protein-lysine 6-oxidase activity"/>
    <property type="evidence" value="ECO:0007669"/>
    <property type="project" value="UniProtKB-UniRule"/>
</dbReference>
<dbReference type="Pfam" id="PF00530">
    <property type="entry name" value="SRCR"/>
    <property type="match status" value="3"/>
</dbReference>
<organism evidence="18 19">
    <name type="scientific">Sinocyclocheilus anshuiensis</name>
    <dbReference type="NCBI Taxonomy" id="1608454"/>
    <lineage>
        <taxon>Eukaryota</taxon>
        <taxon>Metazoa</taxon>
        <taxon>Chordata</taxon>
        <taxon>Craniata</taxon>
        <taxon>Vertebrata</taxon>
        <taxon>Euteleostomi</taxon>
        <taxon>Actinopterygii</taxon>
        <taxon>Neopterygii</taxon>
        <taxon>Teleostei</taxon>
        <taxon>Ostariophysi</taxon>
        <taxon>Cypriniformes</taxon>
        <taxon>Cyprinidae</taxon>
        <taxon>Cyprininae</taxon>
        <taxon>Sinocyclocheilus</taxon>
    </lineage>
</organism>
<feature type="domain" description="SRCR" evidence="17">
    <location>
        <begin position="57"/>
        <end position="158"/>
    </location>
</feature>
<evidence type="ECO:0000256" key="6">
    <source>
        <dbReference type="ARBA" id="ARBA00022723"/>
    </source>
</evidence>
<name>A0A671K6D9_9TELE</name>
<keyword evidence="9 16" id="KW-0801">TPQ</keyword>
<dbReference type="InterPro" id="IPR036772">
    <property type="entry name" value="SRCR-like_dom_sf"/>
</dbReference>
<dbReference type="FunFam" id="3.10.250.10:FF:000001">
    <property type="entry name" value="Lysyl oxidase 4 isoform X1"/>
    <property type="match status" value="2"/>
</dbReference>
<keyword evidence="6 16" id="KW-0479">Metal-binding</keyword>
<protein>
    <recommendedName>
        <fullName evidence="16">Lysyl oxidase homolog</fullName>
        <ecNumber evidence="16">1.4.3.13</ecNumber>
    </recommendedName>
</protein>
<evidence type="ECO:0000256" key="14">
    <source>
        <dbReference type="ARBA" id="ARBA00047861"/>
    </source>
</evidence>
<accession>A0A671K6D9</accession>
<evidence type="ECO:0000256" key="11">
    <source>
        <dbReference type="ARBA" id="ARBA00023008"/>
    </source>
</evidence>
<keyword evidence="19" id="KW-1185">Reference proteome</keyword>
<dbReference type="AlphaFoldDB" id="A0A671K6D9"/>
<reference evidence="18" key="2">
    <citation type="submission" date="2025-09" db="UniProtKB">
        <authorList>
            <consortium name="Ensembl"/>
        </authorList>
    </citation>
    <scope>IDENTIFICATION</scope>
</reference>
<dbReference type="Proteomes" id="UP000472260">
    <property type="component" value="Unassembled WGS sequence"/>
</dbReference>
<evidence type="ECO:0000256" key="1">
    <source>
        <dbReference type="ARBA" id="ARBA00001935"/>
    </source>
</evidence>
<dbReference type="PRINTS" id="PR00074">
    <property type="entry name" value="LYSYLOXIDASE"/>
</dbReference>
<feature type="disulfide bond" evidence="15">
    <location>
        <begin position="244"/>
        <end position="254"/>
    </location>
</feature>